<dbReference type="Pfam" id="PF12830">
    <property type="entry name" value="Nipped-B_C"/>
    <property type="match status" value="1"/>
</dbReference>
<evidence type="ECO:0000313" key="5">
    <source>
        <dbReference type="Proteomes" id="UP000030752"/>
    </source>
</evidence>
<feature type="domain" description="Sister chromatid cohesion C-terminal" evidence="3">
    <location>
        <begin position="1337"/>
        <end position="1519"/>
    </location>
</feature>
<dbReference type="GO" id="GO:0003682">
    <property type="term" value="F:chromatin binding"/>
    <property type="evidence" value="ECO:0007669"/>
    <property type="project" value="TreeGrafter"/>
</dbReference>
<dbReference type="HOGENOM" id="CLU_000901_0_0_1"/>
<dbReference type="GO" id="GO:0140588">
    <property type="term" value="P:chromatin looping"/>
    <property type="evidence" value="ECO:0007669"/>
    <property type="project" value="InterPro"/>
</dbReference>
<evidence type="ECO:0000256" key="2">
    <source>
        <dbReference type="SAM" id="MobiDB-lite"/>
    </source>
</evidence>
<dbReference type="PANTHER" id="PTHR21704:SF18">
    <property type="entry name" value="NIPPED-B-LIKE PROTEIN"/>
    <property type="match status" value="1"/>
</dbReference>
<dbReference type="GO" id="GO:0090694">
    <property type="term" value="C:Scc2-Scc4 cohesin loading complex"/>
    <property type="evidence" value="ECO:0007669"/>
    <property type="project" value="TreeGrafter"/>
</dbReference>
<sequence length="1750" mass="191713">MTEPLARNAGDQHARTRDESFIRPLAFSEAFKFTPLTTSPLQPSDQIPLPSVGASGRDLRLASQSERKAVASIKITSDVQDQLQRLLQPRDLSEFKFKRKPNTRQPPSQPPKLSPLANHVYNCGPLDYKYQPEPVSSSTHPATFTATAEQLNGSAHAQNFVLEVPAAQKSSSDGLLPVVAVPQPAGFRREDYAAVPDSPKRRKLQNEDREAQLALRQRTQREQGDAAVLQFQNYLLTLLEVRDRLEEDDSNDAATSSNGLFESSNDDDDFKIQLSATTLSRLQSRLQELVDLKRLDDISNEHINALRHLCEGPVARSQTLNLRLSQDPSDEDIEIWHSRIASAEIGAASASVTLLTTLGDNTPDLSPDVLQAVSGLLVNAFESCLIPVIESRPDGQSGRLFSCAVAAETGLKSLLDASRKLLDQLVTACVQIKVDGDCLNTTEFLAAKLIFVQNGPTEKVAALGSKTYERARKQVMSALARLFAAFPSDRKTVMDEILSSVDKLPSTSRSARQYTLGDGKSIMLVTALFVQLVQTSALDVNRRSASLRLQGAKQGAVGDEVSAAEDDDEGEEMHVDDPEEAQDELSRLRRKAEALYTPTLRTSHEIVLYLVNKASKVSKTGDSPYRNILDLFIEDLVILLPLPDWPASQLVLDLLFKKMADTAQTEKAAGVKNMALESLGTMGAAIASCKASAVAHAAGLARDADGASTVAQSVVRLANDHFSRGLTKEELLGPEGPFALTCRYYDMQQSKRESKSLRARSAQCFYLAQYATAFCRNITAEPGEELGQSLRSEAAELLEEIDNAASEAPPVGILDNLQPREALLAYLLSILSHSFCRRYEAIAHILLASLSSEQAQVRSRSIKSVVTMLETDASLLDSQDMKIERYIFPCASDDSALVRDAALSLIAKFLISKPVYEERGIKKLIECTRDGKVGVQKRSISHLADIYAQESRPQLKAWIAETFLRRTGDLEDSVSDLAKRTLSDAWFSGNLALASEPQDSAKANVAIEQLTADIVATIEYNATELQPLFTRFIIWQLKANKAASQLGALLNRIVAILFGSIVAGNAKEASLTLLVCLAQARPEAVAPAQLSHLRQYLTHLTTTEELPMFKAVIGIFRHVLPRLSVTHQDLLLDIQGDLFSSVTKLRVRGDLDDVMSCLRTIDDVLHNGARFVKLLKSIIDQLSGNRGNDATRKRLVFIVGSLTKHIDVDSLQIHGQISAYHGGSVSGFIADLLYPFAARDEPDEIQLTALDSLGCVCQAWPAQFEKEPIRKLFYNSLGQADGSKARRCVLKTFEEMFVALGDPPEEDASEKAKGEPAQDLKKMGGNAKLQSNNSAISNIAQHVFGRIAKIALSTTGPDLIHAARTVAIMSKRGMFHPKDYAGVFIALETCDDAEVRSIAEQAHAKAHTQHESFWEREYMQAVQTAFKYQLQTVQDASGTRQGKAKLGACFSIINTSGSKYVKKFLSNLISRLSTDVWKLEIARQIPNHILFVRFVAQNLAFFEFAKMEDLLHTILQLELVFGKNGSEISEAIETRLPVDPPPRTTETVDVNGVAGQPENNNSVGDADQAIQDRPTPVTVADADLVKRLAAGACAVTIISEARSHLKRQYGISRDVRATMHQNKQAKEGGKAPLKVHGITGDRFLQNTNGILSSMETQEAMLGRCREFHGLMNIDEDVVVGEEGMDMREGHSASVDPDGLMAPGNRGKKRKSTGSVGGTPRKRGRPRKNTTPTRRSSSVSSRDDPEADFMG</sequence>
<dbReference type="Gene3D" id="1.25.10.10">
    <property type="entry name" value="Leucine-rich Repeat Variant"/>
    <property type="match status" value="1"/>
</dbReference>
<gene>
    <name evidence="4" type="ORF">HMPREF1541_10110</name>
</gene>
<dbReference type="InterPro" id="IPR024986">
    <property type="entry name" value="Nipped-B_C"/>
</dbReference>
<evidence type="ECO:0000256" key="1">
    <source>
        <dbReference type="RuleBase" id="RU364107"/>
    </source>
</evidence>
<keyword evidence="1" id="KW-0539">Nucleus</keyword>
<dbReference type="Proteomes" id="UP000030752">
    <property type="component" value="Unassembled WGS sequence"/>
</dbReference>
<proteinExistence type="inferred from homology"/>
<dbReference type="PANTHER" id="PTHR21704">
    <property type="entry name" value="NIPPED-B-LIKE PROTEIN DELANGIN SCC2-RELATED"/>
    <property type="match status" value="1"/>
</dbReference>
<keyword evidence="5" id="KW-1185">Reference proteome</keyword>
<dbReference type="GO" id="GO:0034087">
    <property type="term" value="P:establishment of mitotic sister chromatid cohesion"/>
    <property type="evidence" value="ECO:0007669"/>
    <property type="project" value="TreeGrafter"/>
</dbReference>
<keyword evidence="1" id="KW-0677">Repeat</keyword>
<dbReference type="InterPro" id="IPR011989">
    <property type="entry name" value="ARM-like"/>
</dbReference>
<dbReference type="GO" id="GO:0071169">
    <property type="term" value="P:establishment of protein localization to chromatin"/>
    <property type="evidence" value="ECO:0007669"/>
    <property type="project" value="TreeGrafter"/>
</dbReference>
<dbReference type="GO" id="GO:0010468">
    <property type="term" value="P:regulation of gene expression"/>
    <property type="evidence" value="ECO:0007669"/>
    <property type="project" value="InterPro"/>
</dbReference>
<protein>
    <recommendedName>
        <fullName evidence="1">Sister chromatid cohesion protein</fullName>
    </recommendedName>
</protein>
<feature type="compositionally biased region" description="Acidic residues" evidence="2">
    <location>
        <begin position="562"/>
        <end position="571"/>
    </location>
</feature>
<dbReference type="SUPFAM" id="SSF48371">
    <property type="entry name" value="ARM repeat"/>
    <property type="match status" value="1"/>
</dbReference>
<feature type="region of interest" description="Disordered" evidence="2">
    <location>
        <begin position="556"/>
        <end position="582"/>
    </location>
</feature>
<feature type="region of interest" description="Disordered" evidence="2">
    <location>
        <begin position="1549"/>
        <end position="1571"/>
    </location>
</feature>
<dbReference type="GO" id="GO:0061775">
    <property type="term" value="F:cohesin loader activity"/>
    <property type="evidence" value="ECO:0007669"/>
    <property type="project" value="InterPro"/>
</dbReference>
<dbReference type="RefSeq" id="XP_008713003.1">
    <property type="nucleotide sequence ID" value="XM_008714781.1"/>
</dbReference>
<comment type="subcellular location">
    <subcellularLocation>
        <location evidence="1">Nucleus</location>
    </subcellularLocation>
</comment>
<evidence type="ECO:0000313" key="4">
    <source>
        <dbReference type="EMBL" id="ETN45233.1"/>
    </source>
</evidence>
<dbReference type="EMBL" id="KB822713">
    <property type="protein sequence ID" value="ETN45233.1"/>
    <property type="molecule type" value="Genomic_DNA"/>
</dbReference>
<dbReference type="InterPro" id="IPR033031">
    <property type="entry name" value="Scc2/Nipped-B"/>
</dbReference>
<dbReference type="VEuPathDB" id="FungiDB:HMPREF1541_10110"/>
<accession>W2SB30</accession>
<dbReference type="eggNOG" id="KOG1020">
    <property type="taxonomic scope" value="Eukaryota"/>
</dbReference>
<dbReference type="FunCoup" id="W2SB30">
    <property type="interactions" value="216"/>
</dbReference>
<feature type="region of interest" description="Disordered" evidence="2">
    <location>
        <begin position="1686"/>
        <end position="1750"/>
    </location>
</feature>
<evidence type="ECO:0000259" key="3">
    <source>
        <dbReference type="Pfam" id="PF12830"/>
    </source>
</evidence>
<dbReference type="STRING" id="1220924.W2SB30"/>
<feature type="compositionally biased region" description="Low complexity" evidence="2">
    <location>
        <begin position="1728"/>
        <end position="1739"/>
    </location>
</feature>
<name>W2SB30_CYPE1</name>
<dbReference type="GO" id="GO:1990414">
    <property type="term" value="P:replication-born double-strand break repair via sister chromatid exchange"/>
    <property type="evidence" value="ECO:0007669"/>
    <property type="project" value="TreeGrafter"/>
</dbReference>
<comment type="similarity">
    <text evidence="1">Belongs to the SCC2/Nipped-B family.</text>
</comment>
<organism evidence="4 5">
    <name type="scientific">Cyphellophora europaea (strain CBS 101466)</name>
    <name type="common">Phialophora europaea</name>
    <dbReference type="NCBI Taxonomy" id="1220924"/>
    <lineage>
        <taxon>Eukaryota</taxon>
        <taxon>Fungi</taxon>
        <taxon>Dikarya</taxon>
        <taxon>Ascomycota</taxon>
        <taxon>Pezizomycotina</taxon>
        <taxon>Eurotiomycetes</taxon>
        <taxon>Chaetothyriomycetidae</taxon>
        <taxon>Chaetothyriales</taxon>
        <taxon>Cyphellophoraceae</taxon>
        <taxon>Cyphellophora</taxon>
    </lineage>
</organism>
<dbReference type="OrthoDB" id="418242at2759"/>
<keyword evidence="1" id="KW-0131">Cell cycle</keyword>
<dbReference type="InterPro" id="IPR016024">
    <property type="entry name" value="ARM-type_fold"/>
</dbReference>
<reference evidence="4 5" key="1">
    <citation type="submission" date="2013-03" db="EMBL/GenBank/DDBJ databases">
        <title>The Genome Sequence of Phialophora europaea CBS 101466.</title>
        <authorList>
            <consortium name="The Broad Institute Genomics Platform"/>
            <person name="Cuomo C."/>
            <person name="de Hoog S."/>
            <person name="Gorbushina A."/>
            <person name="Walker B."/>
            <person name="Young S.K."/>
            <person name="Zeng Q."/>
            <person name="Gargeya S."/>
            <person name="Fitzgerald M."/>
            <person name="Haas B."/>
            <person name="Abouelleil A."/>
            <person name="Allen A.W."/>
            <person name="Alvarado L."/>
            <person name="Arachchi H.M."/>
            <person name="Berlin A.M."/>
            <person name="Chapman S.B."/>
            <person name="Gainer-Dewar J."/>
            <person name="Goldberg J."/>
            <person name="Griggs A."/>
            <person name="Gujja S."/>
            <person name="Hansen M."/>
            <person name="Howarth C."/>
            <person name="Imamovic A."/>
            <person name="Ireland A."/>
            <person name="Larimer J."/>
            <person name="McCowan C."/>
            <person name="Murphy C."/>
            <person name="Pearson M."/>
            <person name="Poon T.W."/>
            <person name="Priest M."/>
            <person name="Roberts A."/>
            <person name="Saif S."/>
            <person name="Shea T."/>
            <person name="Sisk P."/>
            <person name="Sykes S."/>
            <person name="Wortman J."/>
            <person name="Nusbaum C."/>
            <person name="Birren B."/>
        </authorList>
    </citation>
    <scope>NUCLEOTIDE SEQUENCE [LARGE SCALE GENOMIC DNA]</scope>
    <source>
        <strain evidence="4 5">CBS 101466</strain>
    </source>
</reference>
<dbReference type="GeneID" id="19977449"/>
<dbReference type="InParanoid" id="W2SB30"/>